<dbReference type="EMBL" id="JBHTBH010000020">
    <property type="protein sequence ID" value="MFC7331394.1"/>
    <property type="molecule type" value="Genomic_DNA"/>
</dbReference>
<dbReference type="Proteomes" id="UP001596540">
    <property type="component" value="Unassembled WGS sequence"/>
</dbReference>
<reference evidence="3" key="1">
    <citation type="journal article" date="2019" name="Int. J. Syst. Evol. Microbiol.">
        <title>The Global Catalogue of Microorganisms (GCM) 10K type strain sequencing project: providing services to taxonomists for standard genome sequencing and annotation.</title>
        <authorList>
            <consortium name="The Broad Institute Genomics Platform"/>
            <consortium name="The Broad Institute Genome Sequencing Center for Infectious Disease"/>
            <person name="Wu L."/>
            <person name="Ma J."/>
        </authorList>
    </citation>
    <scope>NUCLEOTIDE SEQUENCE [LARGE SCALE GENOMIC DNA]</scope>
    <source>
        <strain evidence="3">CGMCC 4.7382</strain>
    </source>
</reference>
<sequence>MMVAPWPWCGESKRLDRMTDEERDAARDRILADREAREQARREKHQDGDEK</sequence>
<protein>
    <submittedName>
        <fullName evidence="2">Uncharacterized protein</fullName>
    </submittedName>
</protein>
<evidence type="ECO:0000313" key="2">
    <source>
        <dbReference type="EMBL" id="MFC7331394.1"/>
    </source>
</evidence>
<feature type="region of interest" description="Disordered" evidence="1">
    <location>
        <begin position="1"/>
        <end position="51"/>
    </location>
</feature>
<evidence type="ECO:0000313" key="3">
    <source>
        <dbReference type="Proteomes" id="UP001596540"/>
    </source>
</evidence>
<comment type="caution">
    <text evidence="2">The sequence shown here is derived from an EMBL/GenBank/DDBJ whole genome shotgun (WGS) entry which is preliminary data.</text>
</comment>
<accession>A0ABW2KN61</accession>
<organism evidence="2 3">
    <name type="scientific">Marinactinospora rubrisoli</name>
    <dbReference type="NCBI Taxonomy" id="2715399"/>
    <lineage>
        <taxon>Bacteria</taxon>
        <taxon>Bacillati</taxon>
        <taxon>Actinomycetota</taxon>
        <taxon>Actinomycetes</taxon>
        <taxon>Streptosporangiales</taxon>
        <taxon>Nocardiopsidaceae</taxon>
        <taxon>Marinactinospora</taxon>
    </lineage>
</organism>
<gene>
    <name evidence="2" type="ORF">ACFQRF_26990</name>
</gene>
<keyword evidence="3" id="KW-1185">Reference proteome</keyword>
<dbReference type="RefSeq" id="WP_379874210.1">
    <property type="nucleotide sequence ID" value="NZ_JBHTBH010000020.1"/>
</dbReference>
<evidence type="ECO:0000256" key="1">
    <source>
        <dbReference type="SAM" id="MobiDB-lite"/>
    </source>
</evidence>
<proteinExistence type="predicted"/>
<name>A0ABW2KN61_9ACTN</name>
<feature type="compositionally biased region" description="Basic and acidic residues" evidence="1">
    <location>
        <begin position="11"/>
        <end position="51"/>
    </location>
</feature>